<evidence type="ECO:0000313" key="1">
    <source>
        <dbReference type="Proteomes" id="UP000887565"/>
    </source>
</evidence>
<proteinExistence type="predicted"/>
<organism evidence="1 2">
    <name type="scientific">Romanomermis culicivorax</name>
    <name type="common">Nematode worm</name>
    <dbReference type="NCBI Taxonomy" id="13658"/>
    <lineage>
        <taxon>Eukaryota</taxon>
        <taxon>Metazoa</taxon>
        <taxon>Ecdysozoa</taxon>
        <taxon>Nematoda</taxon>
        <taxon>Enoplea</taxon>
        <taxon>Dorylaimia</taxon>
        <taxon>Mermithida</taxon>
        <taxon>Mermithoidea</taxon>
        <taxon>Mermithidae</taxon>
        <taxon>Romanomermis</taxon>
    </lineage>
</organism>
<reference evidence="2" key="1">
    <citation type="submission" date="2022-11" db="UniProtKB">
        <authorList>
            <consortium name="WormBaseParasite"/>
        </authorList>
    </citation>
    <scope>IDENTIFICATION</scope>
</reference>
<sequence length="69" mass="7635">MPEAKNNLPDTGCRTPDELMGAEHRTCLPIPRALSTMWHLSDGRQSMMTISTSLRSTTSSGLKKNQDQC</sequence>
<protein>
    <submittedName>
        <fullName evidence="2">Uncharacterized protein</fullName>
    </submittedName>
</protein>
<keyword evidence="1" id="KW-1185">Reference proteome</keyword>
<dbReference type="Proteomes" id="UP000887565">
    <property type="component" value="Unplaced"/>
</dbReference>
<dbReference type="WBParaSite" id="nRc.2.0.1.t09396-RA">
    <property type="protein sequence ID" value="nRc.2.0.1.t09396-RA"/>
    <property type="gene ID" value="nRc.2.0.1.g09396"/>
</dbReference>
<accession>A0A915I6K7</accession>
<dbReference type="AlphaFoldDB" id="A0A915I6K7"/>
<name>A0A915I6K7_ROMCU</name>
<evidence type="ECO:0000313" key="2">
    <source>
        <dbReference type="WBParaSite" id="nRc.2.0.1.t09396-RA"/>
    </source>
</evidence>